<proteinExistence type="predicted"/>
<dbReference type="AlphaFoldDB" id="A0A433WNE6"/>
<dbReference type="OrthoDB" id="9800162at2"/>
<accession>A0A433WNE6</accession>
<protein>
    <submittedName>
        <fullName evidence="1">Uncharacterized protein</fullName>
    </submittedName>
</protein>
<gene>
    <name evidence="1" type="ORF">ECE50_010705</name>
</gene>
<evidence type="ECO:0000313" key="2">
    <source>
        <dbReference type="Proteomes" id="UP000281028"/>
    </source>
</evidence>
<name>A0A433WNE6_9BACT</name>
<comment type="caution">
    <text evidence="1">The sequence shown here is derived from an EMBL/GenBank/DDBJ whole genome shotgun (WGS) entry which is preliminary data.</text>
</comment>
<evidence type="ECO:0000313" key="1">
    <source>
        <dbReference type="EMBL" id="NSL87302.1"/>
    </source>
</evidence>
<dbReference type="EMBL" id="RIAR02000001">
    <property type="protein sequence ID" value="NSL87302.1"/>
    <property type="molecule type" value="Genomic_DNA"/>
</dbReference>
<dbReference type="RefSeq" id="WP_127035086.1">
    <property type="nucleotide sequence ID" value="NZ_JAABOK010000004.1"/>
</dbReference>
<organism evidence="1 2">
    <name type="scientific">Chitinophaga solisilvae</name>
    <dbReference type="NCBI Taxonomy" id="1233460"/>
    <lineage>
        <taxon>Bacteria</taxon>
        <taxon>Pseudomonadati</taxon>
        <taxon>Bacteroidota</taxon>
        <taxon>Chitinophagia</taxon>
        <taxon>Chitinophagales</taxon>
        <taxon>Chitinophagaceae</taxon>
        <taxon>Chitinophaga</taxon>
    </lineage>
</organism>
<reference evidence="1" key="1">
    <citation type="submission" date="2020-05" db="EMBL/GenBank/DDBJ databases">
        <title>Chitinophaga laudate sp. nov., isolated from a tropical peat swamp.</title>
        <authorList>
            <person name="Goh C.B.S."/>
            <person name="Lee M.S."/>
            <person name="Parimannan S."/>
            <person name="Pasbakhsh P."/>
            <person name="Yule C.M."/>
            <person name="Rajandas H."/>
            <person name="Loke S."/>
            <person name="Croft L."/>
            <person name="Tan J.B.L."/>
        </authorList>
    </citation>
    <scope>NUCLEOTIDE SEQUENCE</scope>
    <source>
        <strain evidence="1">Mgbs1</strain>
    </source>
</reference>
<dbReference type="Proteomes" id="UP000281028">
    <property type="component" value="Unassembled WGS sequence"/>
</dbReference>
<sequence>MSYLNSLRLVFSGDFQADVATANNDVRHFDNDNFQARFQLPGENNVNGAYNPDGGSSFLLQHTYVQQVSYPDGRVLTNTADDIVIGTAVTSPADRLSGKLVDLDPQMQLSTEPWGVKLRLLAPDGELLLEGDVEPSGFRDLQVRQFQPPPNGLPLGASWITVLTNLHWTDKAKQSPFLKELKAKTDDDKLSLNLTSFAYYTGHTDGRFTIGKIIGTLGPWIEGEPEQFVPGRRLFGISNVGADTNPAIPFNYSNFIVEEEHKRLLLDLGGSFPVADTQGNIDPIYLKLGVAKAAFNQPVSTAPLLITPAEYLEIGVISNTHQPGWLLKTGGVVSFQLSQPVFQLLKDHQLLLIGKTPEGQERVIARESVGGYLLRADAHVFRLDPGDEERSKIYAYRWGKPLPQAKISLVLQPPVPIDIFSDPTLQGPIPLTGTPPEALLFPAELTTNNKGFARITIGGNDPGSPRGYVDGQVYYLNYSLAEVPVQDKYPFDQFHVHLRDEFDIPQNPAWQDIAYTLKQYGNLFPLMSRFIVDLGSEEAVKKRRDILLFAFTRKIKDPNYMPVTRDLSAAKRKTIVKWLKRLDDDSIQDIAAAESEAAKVKKEPVVAAAGDLDLDDYQKNMARSKSGGKLSFNIVLPFAAE</sequence>
<keyword evidence="2" id="KW-1185">Reference proteome</keyword>